<proteinExistence type="predicted"/>
<dbReference type="EMBL" id="JAAMPC010000017">
    <property type="protein sequence ID" value="KAG2250110.1"/>
    <property type="molecule type" value="Genomic_DNA"/>
</dbReference>
<protein>
    <recommendedName>
        <fullName evidence="4">Replication factor A C-terminal domain-containing protein</fullName>
    </recommendedName>
</protein>
<dbReference type="Proteomes" id="UP000886595">
    <property type="component" value="Unassembled WGS sequence"/>
</dbReference>
<accession>A0A8X7TPV9</accession>
<keyword evidence="3" id="KW-1185">Reference proteome</keyword>
<keyword evidence="1" id="KW-0812">Transmembrane</keyword>
<dbReference type="InterPro" id="IPR012340">
    <property type="entry name" value="NA-bd_OB-fold"/>
</dbReference>
<dbReference type="Gene3D" id="2.40.50.140">
    <property type="entry name" value="Nucleic acid-binding proteins"/>
    <property type="match status" value="1"/>
</dbReference>
<feature type="transmembrane region" description="Helical" evidence="1">
    <location>
        <begin position="165"/>
        <end position="184"/>
    </location>
</feature>
<dbReference type="SUPFAM" id="SSF50249">
    <property type="entry name" value="Nucleic acid-binding proteins"/>
    <property type="match status" value="1"/>
</dbReference>
<comment type="caution">
    <text evidence="2">The sequence shown here is derived from an EMBL/GenBank/DDBJ whole genome shotgun (WGS) entry which is preliminary data.</text>
</comment>
<evidence type="ECO:0000313" key="3">
    <source>
        <dbReference type="Proteomes" id="UP000886595"/>
    </source>
</evidence>
<evidence type="ECO:0000256" key="1">
    <source>
        <dbReference type="SAM" id="Phobius"/>
    </source>
</evidence>
<organism evidence="2 3">
    <name type="scientific">Brassica carinata</name>
    <name type="common">Ethiopian mustard</name>
    <name type="synonym">Abyssinian cabbage</name>
    <dbReference type="NCBI Taxonomy" id="52824"/>
    <lineage>
        <taxon>Eukaryota</taxon>
        <taxon>Viridiplantae</taxon>
        <taxon>Streptophyta</taxon>
        <taxon>Embryophyta</taxon>
        <taxon>Tracheophyta</taxon>
        <taxon>Spermatophyta</taxon>
        <taxon>Magnoliopsida</taxon>
        <taxon>eudicotyledons</taxon>
        <taxon>Gunneridae</taxon>
        <taxon>Pentapetalae</taxon>
        <taxon>rosids</taxon>
        <taxon>malvids</taxon>
        <taxon>Brassicales</taxon>
        <taxon>Brassicaceae</taxon>
        <taxon>Brassiceae</taxon>
        <taxon>Brassica</taxon>
    </lineage>
</organism>
<evidence type="ECO:0008006" key="4">
    <source>
        <dbReference type="Google" id="ProtNLM"/>
    </source>
</evidence>
<keyword evidence="1" id="KW-0472">Membrane</keyword>
<evidence type="ECO:0000313" key="2">
    <source>
        <dbReference type="EMBL" id="KAG2250110.1"/>
    </source>
</evidence>
<reference evidence="2 3" key="1">
    <citation type="submission" date="2020-02" db="EMBL/GenBank/DDBJ databases">
        <authorList>
            <person name="Ma Q."/>
            <person name="Huang Y."/>
            <person name="Song X."/>
            <person name="Pei D."/>
        </authorList>
    </citation>
    <scope>NUCLEOTIDE SEQUENCE [LARGE SCALE GENOMIC DNA]</scope>
    <source>
        <strain evidence="2">Sxm20200214</strain>
        <tissue evidence="2">Leaf</tissue>
    </source>
</reference>
<keyword evidence="1" id="KW-1133">Transmembrane helix</keyword>
<name>A0A8X7TPV9_BRACI</name>
<sequence length="186" mass="20308">MANCACSASGRPRTSAVVENSWVLLVDSQSTMMPATVNVNRLAAHQPNLEAGSNYRLSDSHILIRFAESTSFKKIAEPLVEQSTGLAPVAPLLKSYAKVEKLSISELNDFVLTAASQDIDFICSGKVTGVKLDKGWCYVSCSKCFKKLHRSVSTLTCQSCNNTNAVGVLRLLAYAFFIYSRIYVVK</sequence>
<gene>
    <name evidence="2" type="ORF">Bca52824_089738</name>
</gene>
<dbReference type="AlphaFoldDB" id="A0A8X7TPV9"/>